<evidence type="ECO:0000313" key="1">
    <source>
        <dbReference type="EMBL" id="SHI72789.1"/>
    </source>
</evidence>
<accession>A0A1M6DIA6</accession>
<sequence>MKALIIILIILAVLFVLTFVTYITNGDGKLIEKIYNSLIEMHDKKEVEEKI</sequence>
<proteinExistence type="predicted"/>
<keyword evidence="2" id="KW-1185">Reference proteome</keyword>
<protein>
    <submittedName>
        <fullName evidence="1">Uncharacterized protein</fullName>
    </submittedName>
</protein>
<dbReference type="Proteomes" id="UP000184080">
    <property type="component" value="Unassembled WGS sequence"/>
</dbReference>
<gene>
    <name evidence="1" type="ORF">SAMN05444401_1478</name>
</gene>
<reference evidence="1 2" key="1">
    <citation type="submission" date="2016-11" db="EMBL/GenBank/DDBJ databases">
        <authorList>
            <person name="Jaros S."/>
            <person name="Januszkiewicz K."/>
            <person name="Wedrychowicz H."/>
        </authorList>
    </citation>
    <scope>NUCLEOTIDE SEQUENCE [LARGE SCALE GENOMIC DNA]</scope>
    <source>
        <strain evidence="1 2">DSM 21864</strain>
    </source>
</reference>
<dbReference type="RefSeq" id="WP_178140685.1">
    <property type="nucleotide sequence ID" value="NZ_FQZO01000001.1"/>
</dbReference>
<dbReference type="EMBL" id="FQZO01000001">
    <property type="protein sequence ID" value="SHI72789.1"/>
    <property type="molecule type" value="Genomic_DNA"/>
</dbReference>
<dbReference type="STRING" id="1121298.SAMN05444401_1478"/>
<organism evidence="1 2">
    <name type="scientific">Clostridium amylolyticum</name>
    <dbReference type="NCBI Taxonomy" id="1121298"/>
    <lineage>
        <taxon>Bacteria</taxon>
        <taxon>Bacillati</taxon>
        <taxon>Bacillota</taxon>
        <taxon>Clostridia</taxon>
        <taxon>Eubacteriales</taxon>
        <taxon>Clostridiaceae</taxon>
        <taxon>Clostridium</taxon>
    </lineage>
</organism>
<name>A0A1M6DIA6_9CLOT</name>
<evidence type="ECO:0000313" key="2">
    <source>
        <dbReference type="Proteomes" id="UP000184080"/>
    </source>
</evidence>
<dbReference type="AlphaFoldDB" id="A0A1M6DIA6"/>